<organism evidence="1 2">
    <name type="scientific">Riccia sorocarpa</name>
    <dbReference type="NCBI Taxonomy" id="122646"/>
    <lineage>
        <taxon>Eukaryota</taxon>
        <taxon>Viridiplantae</taxon>
        <taxon>Streptophyta</taxon>
        <taxon>Embryophyta</taxon>
        <taxon>Marchantiophyta</taxon>
        <taxon>Marchantiopsida</taxon>
        <taxon>Marchantiidae</taxon>
        <taxon>Marchantiales</taxon>
        <taxon>Ricciaceae</taxon>
        <taxon>Riccia</taxon>
    </lineage>
</organism>
<comment type="caution">
    <text evidence="1">The sequence shown here is derived from an EMBL/GenBank/DDBJ whole genome shotgun (WGS) entry which is preliminary data.</text>
</comment>
<keyword evidence="2" id="KW-1185">Reference proteome</keyword>
<sequence length="124" mass="14326">MSADTGRRLIHFAITSKIWQSQGGIGEEQELAMGRRPRLDGMDQTNCFLEQIAESQARSLRTSLDKAVDTSARRFLMDRQVEEARSDRRHPTHEAMAVEVYPPEILHMLPDHENERIRRIMPTV</sequence>
<reference evidence="1 2" key="1">
    <citation type="submission" date="2024-09" db="EMBL/GenBank/DDBJ databases">
        <title>Chromosome-scale assembly of Riccia sorocarpa.</title>
        <authorList>
            <person name="Paukszto L."/>
        </authorList>
    </citation>
    <scope>NUCLEOTIDE SEQUENCE [LARGE SCALE GENOMIC DNA]</scope>
    <source>
        <strain evidence="1">LP-2024</strain>
        <tissue evidence="1">Aerial parts of the thallus</tissue>
    </source>
</reference>
<protein>
    <submittedName>
        <fullName evidence="1">Uncharacterized protein</fullName>
    </submittedName>
</protein>
<dbReference type="AlphaFoldDB" id="A0ABD3IFQ2"/>
<accession>A0ABD3IFQ2</accession>
<evidence type="ECO:0000313" key="1">
    <source>
        <dbReference type="EMBL" id="KAL3701369.1"/>
    </source>
</evidence>
<dbReference type="EMBL" id="JBJQOH010000001">
    <property type="protein sequence ID" value="KAL3701369.1"/>
    <property type="molecule type" value="Genomic_DNA"/>
</dbReference>
<gene>
    <name evidence="1" type="ORF">R1sor_019391</name>
</gene>
<dbReference type="Proteomes" id="UP001633002">
    <property type="component" value="Unassembled WGS sequence"/>
</dbReference>
<evidence type="ECO:0000313" key="2">
    <source>
        <dbReference type="Proteomes" id="UP001633002"/>
    </source>
</evidence>
<name>A0ABD3IFQ2_9MARC</name>
<proteinExistence type="predicted"/>